<dbReference type="SUPFAM" id="SSF103473">
    <property type="entry name" value="MFS general substrate transporter"/>
    <property type="match status" value="1"/>
</dbReference>
<dbReference type="InterPro" id="IPR050189">
    <property type="entry name" value="MFS_Efflux_Transporters"/>
</dbReference>
<comment type="subcellular location">
    <subcellularLocation>
        <location evidence="1">Cell membrane</location>
        <topology evidence="1">Multi-pass membrane protein</topology>
    </subcellularLocation>
</comment>
<evidence type="ECO:0000259" key="8">
    <source>
        <dbReference type="PROSITE" id="PS50850"/>
    </source>
</evidence>
<dbReference type="InterPro" id="IPR020846">
    <property type="entry name" value="MFS_dom"/>
</dbReference>
<evidence type="ECO:0000313" key="10">
    <source>
        <dbReference type="Proteomes" id="UP000321816"/>
    </source>
</evidence>
<feature type="transmembrane region" description="Helical" evidence="7">
    <location>
        <begin position="331"/>
        <end position="354"/>
    </location>
</feature>
<dbReference type="EMBL" id="CP144914">
    <property type="protein sequence ID" value="WWD80238.1"/>
    <property type="molecule type" value="Genomic_DNA"/>
</dbReference>
<keyword evidence="2" id="KW-0813">Transport</keyword>
<feature type="transmembrane region" description="Helical" evidence="7">
    <location>
        <begin position="245"/>
        <end position="263"/>
    </location>
</feature>
<dbReference type="GO" id="GO:0005886">
    <property type="term" value="C:plasma membrane"/>
    <property type="evidence" value="ECO:0007669"/>
    <property type="project" value="UniProtKB-SubCell"/>
</dbReference>
<keyword evidence="3" id="KW-1003">Cell membrane</keyword>
<dbReference type="InterPro" id="IPR036259">
    <property type="entry name" value="MFS_trans_sf"/>
</dbReference>
<feature type="transmembrane region" description="Helical" evidence="7">
    <location>
        <begin position="205"/>
        <end position="225"/>
    </location>
</feature>
<dbReference type="KEGG" id="ahal:FTX54_001345"/>
<feature type="transmembrane region" description="Helical" evidence="7">
    <location>
        <begin position="39"/>
        <end position="58"/>
    </location>
</feature>
<dbReference type="RefSeq" id="WP_246125646.1">
    <property type="nucleotide sequence ID" value="NZ_CP144914.1"/>
</dbReference>
<feature type="transmembrane region" description="Helical" evidence="7">
    <location>
        <begin position="160"/>
        <end position="184"/>
    </location>
</feature>
<feature type="transmembrane region" description="Helical" evidence="7">
    <location>
        <begin position="275"/>
        <end position="294"/>
    </location>
</feature>
<reference evidence="9 10" key="1">
    <citation type="submission" date="2024-01" db="EMBL/GenBank/DDBJ databases">
        <title>Complete Genome Sequence of Alkalicoccus halolimnae BZ-SZ-XJ29T, a Moderately Halophilic Bacterium Isolated from a Salt Lake.</title>
        <authorList>
            <person name="Zhao B."/>
        </authorList>
    </citation>
    <scope>NUCLEOTIDE SEQUENCE [LARGE SCALE GENOMIC DNA]</scope>
    <source>
        <strain evidence="9 10">BZ-SZ-XJ29</strain>
    </source>
</reference>
<accession>A0AAJ8LTC0</accession>
<feature type="domain" description="Major facilitator superfamily (MFS) profile" evidence="8">
    <location>
        <begin position="4"/>
        <end position="389"/>
    </location>
</feature>
<evidence type="ECO:0000256" key="3">
    <source>
        <dbReference type="ARBA" id="ARBA00022475"/>
    </source>
</evidence>
<dbReference type="Gene3D" id="1.20.1250.20">
    <property type="entry name" value="MFS general substrate transporter like domains"/>
    <property type="match status" value="1"/>
</dbReference>
<feature type="transmembrane region" description="Helical" evidence="7">
    <location>
        <begin position="95"/>
        <end position="118"/>
    </location>
</feature>
<keyword evidence="4 7" id="KW-0812">Transmembrane</keyword>
<sequence length="396" mass="43046">MNRLLWILAIAQFLAMQVWFNFSAVMPIVETEWGLSPTQSGIIVSFFHIGYVAAVFFYSFLSDKYNPKYSFMYGAALAGVSGILFVFFAEGFTSALLLRFLSGVGIAGIYVPGMKIVAQIAAPRERGAAMGIYVGSLVVGSGFSLLVSGLLINLVGWQGVIFITSSSALIAAGMIYFSHIPADFQIQGNRLSFALLKRVLTKKNLLVNISYTGHCWELYAMWAWIGPFMVYYFASSGVDNSIGLGNLTASVVIMVGGLATFAGGKLSDKFGRLKIINVFIWISIACSLVIGWLVAAPLWLLLPVVFIYGFAIIADSPIYNTSLTEIADEDVVGTSLGIQSVMGFSATIFSPVLFGVLLDFYHWGAAFTVLGLLTFITPVCIWLLKRSISTKDINIE</sequence>
<evidence type="ECO:0000256" key="7">
    <source>
        <dbReference type="SAM" id="Phobius"/>
    </source>
</evidence>
<dbReference type="PANTHER" id="PTHR43124:SF3">
    <property type="entry name" value="CHLORAMPHENICOL EFFLUX PUMP RV0191"/>
    <property type="match status" value="1"/>
</dbReference>
<gene>
    <name evidence="9" type="ORF">FTX54_001345</name>
</gene>
<feature type="transmembrane region" description="Helical" evidence="7">
    <location>
        <begin position="130"/>
        <end position="154"/>
    </location>
</feature>
<dbReference type="Pfam" id="PF07690">
    <property type="entry name" value="MFS_1"/>
    <property type="match status" value="1"/>
</dbReference>
<evidence type="ECO:0000256" key="2">
    <source>
        <dbReference type="ARBA" id="ARBA00022448"/>
    </source>
</evidence>
<dbReference type="PROSITE" id="PS50850">
    <property type="entry name" value="MFS"/>
    <property type="match status" value="1"/>
</dbReference>
<dbReference type="InterPro" id="IPR011701">
    <property type="entry name" value="MFS"/>
</dbReference>
<dbReference type="PANTHER" id="PTHR43124">
    <property type="entry name" value="PURINE EFFLUX PUMP PBUE"/>
    <property type="match status" value="1"/>
</dbReference>
<feature type="transmembrane region" description="Helical" evidence="7">
    <location>
        <begin position="300"/>
        <end position="319"/>
    </location>
</feature>
<keyword evidence="6 7" id="KW-0472">Membrane</keyword>
<organism evidence="9 10">
    <name type="scientific">Alkalicoccus halolimnae</name>
    <dbReference type="NCBI Taxonomy" id="1667239"/>
    <lineage>
        <taxon>Bacteria</taxon>
        <taxon>Bacillati</taxon>
        <taxon>Bacillota</taxon>
        <taxon>Bacilli</taxon>
        <taxon>Bacillales</taxon>
        <taxon>Bacillaceae</taxon>
        <taxon>Alkalicoccus</taxon>
    </lineage>
</organism>
<evidence type="ECO:0000256" key="5">
    <source>
        <dbReference type="ARBA" id="ARBA00022989"/>
    </source>
</evidence>
<name>A0AAJ8LTC0_9BACI</name>
<protein>
    <submittedName>
        <fullName evidence="9">MFS transporter</fullName>
    </submittedName>
</protein>
<feature type="transmembrane region" description="Helical" evidence="7">
    <location>
        <begin position="360"/>
        <end position="384"/>
    </location>
</feature>
<feature type="transmembrane region" description="Helical" evidence="7">
    <location>
        <begin position="70"/>
        <end position="89"/>
    </location>
</feature>
<dbReference type="GO" id="GO:0022857">
    <property type="term" value="F:transmembrane transporter activity"/>
    <property type="evidence" value="ECO:0007669"/>
    <property type="project" value="InterPro"/>
</dbReference>
<evidence type="ECO:0000256" key="4">
    <source>
        <dbReference type="ARBA" id="ARBA00022692"/>
    </source>
</evidence>
<proteinExistence type="predicted"/>
<keyword evidence="5 7" id="KW-1133">Transmembrane helix</keyword>
<evidence type="ECO:0000256" key="6">
    <source>
        <dbReference type="ARBA" id="ARBA00023136"/>
    </source>
</evidence>
<dbReference type="Proteomes" id="UP000321816">
    <property type="component" value="Chromosome"/>
</dbReference>
<evidence type="ECO:0000256" key="1">
    <source>
        <dbReference type="ARBA" id="ARBA00004651"/>
    </source>
</evidence>
<keyword evidence="10" id="KW-1185">Reference proteome</keyword>
<evidence type="ECO:0000313" key="9">
    <source>
        <dbReference type="EMBL" id="WWD80238.1"/>
    </source>
</evidence>
<dbReference type="AlphaFoldDB" id="A0AAJ8LTC0"/>